<evidence type="ECO:0000256" key="1">
    <source>
        <dbReference type="SAM" id="Phobius"/>
    </source>
</evidence>
<keyword evidence="1" id="KW-1133">Transmembrane helix</keyword>
<reference evidence="2" key="1">
    <citation type="submission" date="2018-07" db="EMBL/GenBank/DDBJ databases">
        <authorList>
            <consortium name="Genoscope - CEA"/>
            <person name="William W."/>
        </authorList>
    </citation>
    <scope>NUCLEOTIDE SEQUENCE</scope>
    <source>
        <strain evidence="2">IK1</strain>
    </source>
</reference>
<protein>
    <submittedName>
        <fullName evidence="2">Uncharacterized protein</fullName>
    </submittedName>
</protein>
<dbReference type="AlphaFoldDB" id="A0A653A3T8"/>
<keyword evidence="1" id="KW-0472">Membrane</keyword>
<dbReference type="InterPro" id="IPR049823">
    <property type="entry name" value="XrtH_assoc"/>
</dbReference>
<feature type="transmembrane region" description="Helical" evidence="1">
    <location>
        <begin position="102"/>
        <end position="123"/>
    </location>
</feature>
<keyword evidence="1" id="KW-0812">Transmembrane</keyword>
<accession>A0A653A3T8</accession>
<feature type="transmembrane region" description="Helical" evidence="1">
    <location>
        <begin position="178"/>
        <end position="199"/>
    </location>
</feature>
<sequence length="220" mass="25338">MPKKAAQKNPPESAPPDRKKRIIAAFLIFAAVYPLCLVVWISLVKPTYGLVVGETGTYLAAATFQTRLETFEKGEEVLDIVHAKPLITDEGLADTVIQLKLYISNFSFNLPLTLAIMIALLPLFRWRPLHLCEAIGLIVLVHLLFVYFFNAAHIYGYLAQMKAIEPSVVKAVFWEFSWTFIDNLVIRFEPFLVIVYLWLRERKRLLKPDPVPVKRRTRRR</sequence>
<dbReference type="NCBIfam" id="NF041730">
    <property type="entry name" value="XrtH_assoc"/>
    <property type="match status" value="1"/>
</dbReference>
<name>A0A653A3T8_UNCDX</name>
<gene>
    <name evidence="2" type="ORF">TRIP_B200452</name>
</gene>
<feature type="transmembrane region" description="Helical" evidence="1">
    <location>
        <begin position="21"/>
        <end position="43"/>
    </location>
</feature>
<proteinExistence type="predicted"/>
<organism evidence="2">
    <name type="scientific">Uncultured Desulfatiglans sp</name>
    <dbReference type="NCBI Taxonomy" id="1748965"/>
    <lineage>
        <taxon>Bacteria</taxon>
        <taxon>Pseudomonadati</taxon>
        <taxon>Thermodesulfobacteriota</taxon>
        <taxon>Desulfobacteria</taxon>
        <taxon>Desulfatiglandales</taxon>
        <taxon>Desulfatiglandaceae</taxon>
        <taxon>Desulfatiglans</taxon>
        <taxon>environmental samples</taxon>
    </lineage>
</organism>
<evidence type="ECO:0000313" key="2">
    <source>
        <dbReference type="EMBL" id="VBB42312.1"/>
    </source>
</evidence>
<dbReference type="EMBL" id="UPXX01000013">
    <property type="protein sequence ID" value="VBB42312.1"/>
    <property type="molecule type" value="Genomic_DNA"/>
</dbReference>
<feature type="transmembrane region" description="Helical" evidence="1">
    <location>
        <begin position="135"/>
        <end position="158"/>
    </location>
</feature>